<protein>
    <submittedName>
        <fullName evidence="1">Uncharacterized protein</fullName>
    </submittedName>
</protein>
<evidence type="ECO:0000313" key="2">
    <source>
        <dbReference type="Proteomes" id="UP001223520"/>
    </source>
</evidence>
<dbReference type="KEGG" id="hbq:QI031_17450"/>
<gene>
    <name evidence="1" type="ORF">QI031_17450</name>
</gene>
<organism evidence="1 2">
    <name type="scientific">Halotia branconii CENA392</name>
    <dbReference type="NCBI Taxonomy" id="1539056"/>
    <lineage>
        <taxon>Bacteria</taxon>
        <taxon>Bacillati</taxon>
        <taxon>Cyanobacteriota</taxon>
        <taxon>Cyanophyceae</taxon>
        <taxon>Nostocales</taxon>
        <taxon>Nodulariaceae</taxon>
        <taxon>Halotia</taxon>
    </lineage>
</organism>
<dbReference type="EMBL" id="CP124543">
    <property type="protein sequence ID" value="WGV23598.1"/>
    <property type="molecule type" value="Genomic_DNA"/>
</dbReference>
<dbReference type="AlphaFoldDB" id="A0AAJ6NNP6"/>
<reference evidence="1 2" key="1">
    <citation type="journal article" date="2023" name="Limnol Oceanogr Lett">
        <title>Environmental adaptations by the intertidal Antarctic cyanobacterium Halotia branconii CENA392 as revealed using long-read genome sequencing.</title>
        <authorList>
            <person name="Dextro R.B."/>
            <person name="Delbaje E."/>
            <person name="Freitas P.N.N."/>
            <person name="Geraldes V."/>
            <person name="Pinto E."/>
            <person name="Long P.F."/>
            <person name="Fiore M.F."/>
        </authorList>
    </citation>
    <scope>NUCLEOTIDE SEQUENCE [LARGE SCALE GENOMIC DNA]</scope>
    <source>
        <strain evidence="1 2">CENA392</strain>
    </source>
</reference>
<keyword evidence="2" id="KW-1185">Reference proteome</keyword>
<name>A0AAJ6NNP6_9CYAN</name>
<dbReference type="Proteomes" id="UP001223520">
    <property type="component" value="Chromosome"/>
</dbReference>
<proteinExistence type="predicted"/>
<accession>A0AAJ6NNP6</accession>
<evidence type="ECO:0000313" key="1">
    <source>
        <dbReference type="EMBL" id="WGV23598.1"/>
    </source>
</evidence>
<dbReference type="RefSeq" id="WP_281480924.1">
    <property type="nucleotide sequence ID" value="NZ_CP124543.1"/>
</dbReference>
<sequence>MNLEKYHLNIKKTGFDLEFRISEILRKSGWSTINNKYYIDDVKEEVREIDIIAYKVMDTKDIRIFTTLVISCKKSEKNLWAFLSKKLDEKDPNLDLKPVHVWSNNKVLEFITSMSGFKNDYYENIINKKVGRALCTPKFQIFAYQEMDIDSGNPKNDTAIFSSISSLMKAQSYEINSLPKRRSSEKLNYIYQFNLISIIDSKLIRMLFDEEKIDTFEIDEDNYIARYIINKEQTIARIHFIKAKIFSDILEEYNLYHIANCNFFQQKYDDFYIDAISNEDKLELLFDEFYDLIKTSLYFELIQYGYKRTLDDFVKDVKADINWNEASKSLIISLDIPQEFTKCLNENKKICLMVAKNLNTIYHYDGRFEFVDVYIPF</sequence>